<evidence type="ECO:0000259" key="1">
    <source>
        <dbReference type="PROSITE" id="PS51186"/>
    </source>
</evidence>
<feature type="domain" description="N-acetyltransferase" evidence="1">
    <location>
        <begin position="1"/>
        <end position="152"/>
    </location>
</feature>
<dbReference type="CDD" id="cd04301">
    <property type="entry name" value="NAT_SF"/>
    <property type="match status" value="1"/>
</dbReference>
<dbReference type="SUPFAM" id="SSF55729">
    <property type="entry name" value="Acyl-CoA N-acyltransferases (Nat)"/>
    <property type="match status" value="2"/>
</dbReference>
<dbReference type="KEGG" id="aft:BBF96_07320"/>
<accession>A0A3Q9HQA8</accession>
<gene>
    <name evidence="2" type="ORF">BBF96_07320</name>
</gene>
<dbReference type="PROSITE" id="PS51186">
    <property type="entry name" value="GNAT"/>
    <property type="match status" value="1"/>
</dbReference>
<protein>
    <recommendedName>
        <fullName evidence="1">N-acetyltransferase domain-containing protein</fullName>
    </recommendedName>
</protein>
<dbReference type="EMBL" id="CP016379">
    <property type="protein sequence ID" value="AZR73210.1"/>
    <property type="molecule type" value="Genomic_DNA"/>
</dbReference>
<dbReference type="RefSeq" id="WP_164730947.1">
    <property type="nucleotide sequence ID" value="NZ_CP016379.1"/>
</dbReference>
<evidence type="ECO:0000313" key="2">
    <source>
        <dbReference type="EMBL" id="AZR73210.1"/>
    </source>
</evidence>
<dbReference type="GO" id="GO:0016747">
    <property type="term" value="F:acyltransferase activity, transferring groups other than amino-acyl groups"/>
    <property type="evidence" value="ECO:0007669"/>
    <property type="project" value="InterPro"/>
</dbReference>
<dbReference type="InterPro" id="IPR000182">
    <property type="entry name" value="GNAT_dom"/>
</dbReference>
<proteinExistence type="predicted"/>
<dbReference type="AlphaFoldDB" id="A0A3Q9HQA8"/>
<keyword evidence="3" id="KW-1185">Reference proteome</keyword>
<dbReference type="Gene3D" id="3.40.630.30">
    <property type="match status" value="2"/>
</dbReference>
<dbReference type="InterPro" id="IPR016181">
    <property type="entry name" value="Acyl_CoA_acyltransferase"/>
</dbReference>
<sequence>MQFRRATFTDKKRIIEICSNIWEGDDYIPNILDQWIADDKGEFTVLVEDGQIMGMGKLTFAEPGVGWLEGLRVAPEARGRGYAREITRYFIRKGREMGFDRLQLSTYYQNDASIHIIESYGFKRIADFYYAEQKVNPTKNLFRDEVMQATLNGVDYEELVQLFLNAPEQKVVNGFIGLGWFFKKLKKEELNNAIKRGHIYYLKKDGQIVGGIFIYPDHKKDNSYYIPMVTGTDEAITALLQWVYEDAVRRGFKTLAAMIPNDSRLKSIYLDQGFKHWEEGIDANVFVYELKLRGGDE</sequence>
<dbReference type="PANTHER" id="PTHR43072">
    <property type="entry name" value="N-ACETYLTRANSFERASE"/>
    <property type="match status" value="1"/>
</dbReference>
<organism evidence="2 3">
    <name type="scientific">Anoxybacter fermentans</name>
    <dbReference type="NCBI Taxonomy" id="1323375"/>
    <lineage>
        <taxon>Bacteria</taxon>
        <taxon>Bacillati</taxon>
        <taxon>Bacillota</taxon>
        <taxon>Clostridia</taxon>
        <taxon>Halanaerobiales</taxon>
        <taxon>Anoxybacter</taxon>
    </lineage>
</organism>
<name>A0A3Q9HQA8_9FIRM</name>
<evidence type="ECO:0000313" key="3">
    <source>
        <dbReference type="Proteomes" id="UP000267250"/>
    </source>
</evidence>
<dbReference type="Pfam" id="PF00583">
    <property type="entry name" value="Acetyltransf_1"/>
    <property type="match status" value="1"/>
</dbReference>
<dbReference type="PANTHER" id="PTHR43072:SF60">
    <property type="entry name" value="L-2,4-DIAMINOBUTYRIC ACID ACETYLTRANSFERASE"/>
    <property type="match status" value="1"/>
</dbReference>
<reference evidence="2 3" key="1">
    <citation type="submission" date="2016-07" db="EMBL/GenBank/DDBJ databases">
        <title>Genome and transcriptome analysis of iron-reducing fermentative bacteria Anoxybacter fermentans.</title>
        <authorList>
            <person name="Zeng X."/>
            <person name="Shao Z."/>
        </authorList>
    </citation>
    <scope>NUCLEOTIDE SEQUENCE [LARGE SCALE GENOMIC DNA]</scope>
    <source>
        <strain evidence="2 3">DY22613</strain>
    </source>
</reference>
<dbReference type="Proteomes" id="UP000267250">
    <property type="component" value="Chromosome"/>
</dbReference>